<dbReference type="EMBL" id="JACOSL010000037">
    <property type="protein sequence ID" value="MBI1756605.1"/>
    <property type="molecule type" value="Genomic_DNA"/>
</dbReference>
<protein>
    <submittedName>
        <fullName evidence="1">Uncharacterized protein</fullName>
    </submittedName>
</protein>
<reference evidence="1" key="1">
    <citation type="submission" date="2020-07" db="EMBL/GenBank/DDBJ databases">
        <title>Huge and variable diversity of episymbiotic CPR bacteria and DPANN archaea in groundwater ecosystems.</title>
        <authorList>
            <person name="He C.Y."/>
            <person name="Keren R."/>
            <person name="Whittaker M."/>
            <person name="Farag I.F."/>
            <person name="Doudna J."/>
            <person name="Cate J.H.D."/>
            <person name="Banfield J.F."/>
        </authorList>
    </citation>
    <scope>NUCLEOTIDE SEQUENCE</scope>
    <source>
        <strain evidence="1">NC_groundwater_17_Pr7_B-0.1um_64_12</strain>
    </source>
</reference>
<organism evidence="1 2">
    <name type="scientific">Fimbriimonas ginsengisoli</name>
    <dbReference type="NCBI Taxonomy" id="1005039"/>
    <lineage>
        <taxon>Bacteria</taxon>
        <taxon>Bacillati</taxon>
        <taxon>Armatimonadota</taxon>
        <taxon>Fimbriimonadia</taxon>
        <taxon>Fimbriimonadales</taxon>
        <taxon>Fimbriimonadaceae</taxon>
        <taxon>Fimbriimonas</taxon>
    </lineage>
</organism>
<name>A0A931LSE4_FIMGI</name>
<evidence type="ECO:0000313" key="2">
    <source>
        <dbReference type="Proteomes" id="UP000727962"/>
    </source>
</evidence>
<gene>
    <name evidence="1" type="ORF">HYR64_05805</name>
</gene>
<dbReference type="AlphaFoldDB" id="A0A931LSE4"/>
<proteinExistence type="predicted"/>
<dbReference type="Proteomes" id="UP000727962">
    <property type="component" value="Unassembled WGS sequence"/>
</dbReference>
<comment type="caution">
    <text evidence="1">The sequence shown here is derived from an EMBL/GenBank/DDBJ whole genome shotgun (WGS) entry which is preliminary data.</text>
</comment>
<evidence type="ECO:0000313" key="1">
    <source>
        <dbReference type="EMBL" id="MBI1756605.1"/>
    </source>
</evidence>
<accession>A0A931LSE4</accession>
<sequence>MPNDAFVHEVLFRYRLFHEDPQNAEGLRELKTALVERKAAALPLITEIAKGRREGPRSYSVRLLADWFPEYAQALFLEMVKKDQTMLDTLYVAPALRDLNCVEAIPFIVRWALPSDYGKPTYELTSLLAGWNSPAVPREVARIAKTLRVSLVMAAVEVVAWSDDADCARAIRKRLAQLEAHGTGPPQNERDQCIVLTAAMLVGGEGAKTEFKPIAVERIKVPFSVWLGTSWQPGFPSKETERALNEVVLGGQAVFSRGNAVILLVQTRADSDGALRQPTLTSWGRHGKLPHWLPFFAIVGAVAFPYMANADEQLGMQPKESKWPVCGHVLVSAQSAFADVTFYASDYDQLPAVLDAAKGIRFH</sequence>